<feature type="transmembrane region" description="Helical" evidence="2">
    <location>
        <begin position="135"/>
        <end position="157"/>
    </location>
</feature>
<keyword evidence="2" id="KW-0472">Membrane</keyword>
<feature type="coiled-coil region" evidence="1">
    <location>
        <begin position="174"/>
        <end position="201"/>
    </location>
</feature>
<evidence type="ECO:0000313" key="4">
    <source>
        <dbReference type="Proteomes" id="UP000254060"/>
    </source>
</evidence>
<dbReference type="EMBL" id="UGGP01000003">
    <property type="protein sequence ID" value="STO53294.1"/>
    <property type="molecule type" value="Genomic_DNA"/>
</dbReference>
<dbReference type="RefSeq" id="WP_115336766.1">
    <property type="nucleotide sequence ID" value="NZ_UGGP01000003.1"/>
</dbReference>
<proteinExistence type="predicted"/>
<name>A0A377HHV5_9BACL</name>
<dbReference type="OrthoDB" id="2973354at2"/>
<reference evidence="3 4" key="1">
    <citation type="submission" date="2018-06" db="EMBL/GenBank/DDBJ databases">
        <authorList>
            <consortium name="Pathogen Informatics"/>
            <person name="Doyle S."/>
        </authorList>
    </citation>
    <scope>NUCLEOTIDE SEQUENCE [LARGE SCALE GENOMIC DNA]</scope>
    <source>
        <strain evidence="3 4">NCTC13163</strain>
    </source>
</reference>
<keyword evidence="2" id="KW-1133">Transmembrane helix</keyword>
<sequence>MLFVRFTDVPDTRIQNYERLTFAEAVVATHDLHQALSEEGTSCSGDFRLFDQKDELLYRGTFTFGTEGTYPNLYHQVQDRVQRIRTKKEDNAKKMWLLDEIESETPDDYKRPPAKSNPIVSSTYQSSLTRLQRRLIYGAATAGILFTSLFTAAQWVIDKEAHAEQGTDGEQTWLNAYEQALQGEESSLINLLERKDRSEEEDALLIDLYLAEGKDQKALELTDDPILIETKLAGLDLSGKEKWERLQEFQASHPTDEGAFDIAALERDHETVANTKDVEWTAPRISAKVTAYLYLGDIQSAKEWTSKTNDPAVQVKIDKYQDITATIDGLNEKLKKTSSKDTSAREKIQAAIAAEEVNLETILHLD</sequence>
<evidence type="ECO:0000256" key="2">
    <source>
        <dbReference type="SAM" id="Phobius"/>
    </source>
</evidence>
<accession>A0A377HHV5</accession>
<keyword evidence="2" id="KW-0812">Transmembrane</keyword>
<protein>
    <submittedName>
        <fullName evidence="3">Uncharacterized protein</fullName>
    </submittedName>
</protein>
<dbReference type="Proteomes" id="UP000254060">
    <property type="component" value="Unassembled WGS sequence"/>
</dbReference>
<evidence type="ECO:0000313" key="3">
    <source>
        <dbReference type="EMBL" id="STO53294.1"/>
    </source>
</evidence>
<organism evidence="3 4">
    <name type="scientific">Exiguobacterium aurantiacum</name>
    <dbReference type="NCBI Taxonomy" id="33987"/>
    <lineage>
        <taxon>Bacteria</taxon>
        <taxon>Bacillati</taxon>
        <taxon>Bacillota</taxon>
        <taxon>Bacilli</taxon>
        <taxon>Bacillales</taxon>
        <taxon>Bacillales Family XII. Incertae Sedis</taxon>
        <taxon>Exiguobacterium</taxon>
    </lineage>
</organism>
<evidence type="ECO:0000256" key="1">
    <source>
        <dbReference type="SAM" id="Coils"/>
    </source>
</evidence>
<gene>
    <name evidence="3" type="ORF">NCTC13163_03275</name>
</gene>
<keyword evidence="1" id="KW-0175">Coiled coil</keyword>
<dbReference type="AlphaFoldDB" id="A0A377HHV5"/>